<keyword evidence="3" id="KW-1133">Transmembrane helix</keyword>
<keyword evidence="2" id="KW-0378">Hydrolase</keyword>
<evidence type="ECO:0000313" key="6">
    <source>
        <dbReference type="Proteomes" id="UP000663853"/>
    </source>
</evidence>
<evidence type="ECO:0000256" key="3">
    <source>
        <dbReference type="SAM" id="Phobius"/>
    </source>
</evidence>
<evidence type="ECO:0000256" key="1">
    <source>
        <dbReference type="ARBA" id="ARBA00022703"/>
    </source>
</evidence>
<dbReference type="InterPro" id="IPR029030">
    <property type="entry name" value="Caspase-like_dom_sf"/>
</dbReference>
<keyword evidence="3" id="KW-0812">Transmembrane</keyword>
<feature type="domain" description="Peptidase C14 caspase" evidence="4">
    <location>
        <begin position="108"/>
        <end position="199"/>
    </location>
</feature>
<dbReference type="SUPFAM" id="SSF52129">
    <property type="entry name" value="Caspase-like"/>
    <property type="match status" value="1"/>
</dbReference>
<dbReference type="InterPro" id="IPR011600">
    <property type="entry name" value="Pept_C14_caspase"/>
</dbReference>
<keyword evidence="2" id="KW-0788">Thiol protease</keyword>
<dbReference type="GO" id="GO:0006508">
    <property type="term" value="P:proteolysis"/>
    <property type="evidence" value="ECO:0007669"/>
    <property type="project" value="InterPro"/>
</dbReference>
<evidence type="ECO:0000259" key="4">
    <source>
        <dbReference type="Pfam" id="PF00656"/>
    </source>
</evidence>
<evidence type="ECO:0000256" key="2">
    <source>
        <dbReference type="ARBA" id="ARBA00022807"/>
    </source>
</evidence>
<name>A0A8H2XXH1_9AGAM</name>
<dbReference type="EMBL" id="CAJMXA010000568">
    <property type="protein sequence ID" value="CAE6435875.1"/>
    <property type="molecule type" value="Genomic_DNA"/>
</dbReference>
<protein>
    <recommendedName>
        <fullName evidence="4">Peptidase C14 caspase domain-containing protein</fullName>
    </recommendedName>
</protein>
<gene>
    <name evidence="5" type="ORF">RDB_LOCUS30040</name>
</gene>
<accession>A0A8H2XXH1</accession>
<proteinExistence type="predicted"/>
<dbReference type="Pfam" id="PF00656">
    <property type="entry name" value="Peptidase_C14"/>
    <property type="match status" value="1"/>
</dbReference>
<dbReference type="GO" id="GO:0004197">
    <property type="term" value="F:cysteine-type endopeptidase activity"/>
    <property type="evidence" value="ECO:0007669"/>
    <property type="project" value="InterPro"/>
</dbReference>
<sequence>MVSNFSLVSDFTNTLIFDPHLAMSGQGYPLFFLVFISTLLAAMVRFVARSKPRETSLVLRPSALNGTRTANVGESDPGVGGCMSFQAYTRHSDGWVHSGSPRQKLYGLVIGIDNYPVLPSLSGAVADANAIAEFLKSDMDIPAEHIVTLRNDQATRARIIQEFQALWKNEDIRHDDPILVYYAGHGGLAKANKKWKERYGAQHIQVIFPFNYRHPSQRQDIPGPTGTRFNCIPDRTIAILLNKLAAEKGDNIVCSIIKNLN</sequence>
<keyword evidence="1" id="KW-0053">Apoptosis</keyword>
<reference evidence="5" key="1">
    <citation type="submission" date="2021-01" db="EMBL/GenBank/DDBJ databases">
        <authorList>
            <person name="Kaushik A."/>
        </authorList>
    </citation>
    <scope>NUCLEOTIDE SEQUENCE</scope>
    <source>
        <strain evidence="5">AG6-10EEA</strain>
    </source>
</reference>
<keyword evidence="2" id="KW-0645">Protease</keyword>
<dbReference type="Gene3D" id="3.40.50.1460">
    <property type="match status" value="1"/>
</dbReference>
<comment type="caution">
    <text evidence="5">The sequence shown here is derived from an EMBL/GenBank/DDBJ whole genome shotgun (WGS) entry which is preliminary data.</text>
</comment>
<evidence type="ECO:0000313" key="5">
    <source>
        <dbReference type="EMBL" id="CAE6435875.1"/>
    </source>
</evidence>
<dbReference type="Proteomes" id="UP000663853">
    <property type="component" value="Unassembled WGS sequence"/>
</dbReference>
<dbReference type="GO" id="GO:0006915">
    <property type="term" value="P:apoptotic process"/>
    <property type="evidence" value="ECO:0007669"/>
    <property type="project" value="UniProtKB-KW"/>
</dbReference>
<organism evidence="5 6">
    <name type="scientific">Rhizoctonia solani</name>
    <dbReference type="NCBI Taxonomy" id="456999"/>
    <lineage>
        <taxon>Eukaryota</taxon>
        <taxon>Fungi</taxon>
        <taxon>Dikarya</taxon>
        <taxon>Basidiomycota</taxon>
        <taxon>Agaricomycotina</taxon>
        <taxon>Agaricomycetes</taxon>
        <taxon>Cantharellales</taxon>
        <taxon>Ceratobasidiaceae</taxon>
        <taxon>Rhizoctonia</taxon>
    </lineage>
</organism>
<feature type="transmembrane region" description="Helical" evidence="3">
    <location>
        <begin position="28"/>
        <end position="48"/>
    </location>
</feature>
<dbReference type="AlphaFoldDB" id="A0A8H2XXH1"/>
<keyword evidence="3" id="KW-0472">Membrane</keyword>